<dbReference type="Proteomes" id="UP000533080">
    <property type="component" value="Unassembled WGS sequence"/>
</dbReference>
<comment type="caution">
    <text evidence="2">The sequence shown here is derived from an EMBL/GenBank/DDBJ whole genome shotgun (WGS) entry which is preliminary data.</text>
</comment>
<dbReference type="EMBL" id="JABFNT010000148">
    <property type="protein sequence ID" value="NOJ82836.1"/>
    <property type="molecule type" value="Genomic_DNA"/>
</dbReference>
<name>A0A4Y6CE11_MYXXA</name>
<dbReference type="AlphaFoldDB" id="A0A4Y6CE11"/>
<gene>
    <name evidence="2" type="ORF">HNV28_31720</name>
</gene>
<evidence type="ECO:0000256" key="1">
    <source>
        <dbReference type="SAM" id="MobiDB-lite"/>
    </source>
</evidence>
<protein>
    <submittedName>
        <fullName evidence="2">Uncharacterized protein</fullName>
    </submittedName>
</protein>
<organism evidence="2 3">
    <name type="scientific">Myxococcus xanthus</name>
    <dbReference type="NCBI Taxonomy" id="34"/>
    <lineage>
        <taxon>Bacteria</taxon>
        <taxon>Pseudomonadati</taxon>
        <taxon>Myxococcota</taxon>
        <taxon>Myxococcia</taxon>
        <taxon>Myxococcales</taxon>
        <taxon>Cystobacterineae</taxon>
        <taxon>Myxococcaceae</taxon>
        <taxon>Myxococcus</taxon>
    </lineage>
</organism>
<accession>A0A4Y6CE11</accession>
<dbReference type="RefSeq" id="WP_140865075.1">
    <property type="nucleotide sequence ID" value="NZ_CP017171.1"/>
</dbReference>
<sequence>MKYCARCGSEYQDSVNACADCPGNPLLVSAEEMRSRGLPLPHELDTRVFVRAGSAEDPFTAEVYAQLLQDANIPVLVRAGRSGVVDKLTTGNVLPWWEIHVPAEQQVRAATLIEQERLRELATNDEAAAAAEAEERETESPAAEAKERETESPAAPPPAY</sequence>
<evidence type="ECO:0000313" key="3">
    <source>
        <dbReference type="Proteomes" id="UP000533080"/>
    </source>
</evidence>
<reference evidence="2 3" key="1">
    <citation type="submission" date="2020-05" db="EMBL/GenBank/DDBJ databases">
        <authorList>
            <person name="Whitworth D."/>
        </authorList>
    </citation>
    <scope>NUCLEOTIDE SEQUENCE [LARGE SCALE GENOMIC DNA]</scope>
    <source>
        <strain evidence="2 3">AM005</strain>
    </source>
</reference>
<proteinExistence type="predicted"/>
<evidence type="ECO:0000313" key="2">
    <source>
        <dbReference type="EMBL" id="NOJ82836.1"/>
    </source>
</evidence>
<feature type="region of interest" description="Disordered" evidence="1">
    <location>
        <begin position="123"/>
        <end position="160"/>
    </location>
</feature>